<keyword evidence="1" id="KW-0472">Membrane</keyword>
<dbReference type="RefSeq" id="WP_191837613.1">
    <property type="nucleotide sequence ID" value="NZ_BAAALB010000033.1"/>
</dbReference>
<protein>
    <submittedName>
        <fullName evidence="2">Uncharacterized protein</fullName>
    </submittedName>
</protein>
<dbReference type="EMBL" id="BONG01000095">
    <property type="protein sequence ID" value="GIF94413.1"/>
    <property type="molecule type" value="Genomic_DNA"/>
</dbReference>
<keyword evidence="1" id="KW-1133">Transmembrane helix</keyword>
<dbReference type="AlphaFoldDB" id="A0A8J3KCT1"/>
<accession>A0A8J3KCT1</accession>
<evidence type="ECO:0000256" key="1">
    <source>
        <dbReference type="SAM" id="Phobius"/>
    </source>
</evidence>
<dbReference type="Gene3D" id="2.130.10.10">
    <property type="entry name" value="YVTN repeat-like/Quinoprotein amine dehydrogenase"/>
    <property type="match status" value="1"/>
</dbReference>
<dbReference type="SUPFAM" id="SSF50969">
    <property type="entry name" value="YVTN repeat-like/Quinoprotein amine dehydrogenase"/>
    <property type="match status" value="1"/>
</dbReference>
<feature type="transmembrane region" description="Helical" evidence="1">
    <location>
        <begin position="37"/>
        <end position="56"/>
    </location>
</feature>
<proteinExistence type="predicted"/>
<organism evidence="2 3">
    <name type="scientific">Catellatospora chokoriensis</name>
    <dbReference type="NCBI Taxonomy" id="310353"/>
    <lineage>
        <taxon>Bacteria</taxon>
        <taxon>Bacillati</taxon>
        <taxon>Actinomycetota</taxon>
        <taxon>Actinomycetes</taxon>
        <taxon>Micromonosporales</taxon>
        <taxon>Micromonosporaceae</taxon>
        <taxon>Catellatospora</taxon>
    </lineage>
</organism>
<dbReference type="InterPro" id="IPR015943">
    <property type="entry name" value="WD40/YVTN_repeat-like_dom_sf"/>
</dbReference>
<gene>
    <name evidence="2" type="ORF">Cch02nite_78570</name>
</gene>
<name>A0A8J3KCT1_9ACTN</name>
<keyword evidence="1" id="KW-0812">Transmembrane</keyword>
<reference evidence="2 3" key="1">
    <citation type="submission" date="2021-01" db="EMBL/GenBank/DDBJ databases">
        <title>Whole genome shotgun sequence of Catellatospora chokoriensis NBRC 107358.</title>
        <authorList>
            <person name="Komaki H."/>
            <person name="Tamura T."/>
        </authorList>
    </citation>
    <scope>NUCLEOTIDE SEQUENCE [LARGE SCALE GENOMIC DNA]</scope>
    <source>
        <strain evidence="2 3">NBRC 107358</strain>
    </source>
</reference>
<sequence length="433" mass="46808">MVREPVDAVIDLGVLPADEPDEPAAPGGILRWVVRRLAAGVAVVAVLTGVTAAAPLPRHRLSTLAFLPSSAGVARVVDAGLVMVFENQRAVAYDPAGWRELWSVPGAAFAHAIAYQDLVMLFRGDAMNEPTGEKSEWVRAVDRATGQQRWSSDRQIEWHGDVMISYLPTGDGQAVEFRDPRTAEVRWRLPDSQSWAPDERRAALWRLTPDGTLVEHDLRTGAVRRTARVLLPESSHSLTLRISRAAVGITAFGEGGRQRDAPTLWYDAADLAGVSGAGQWAWEQECGRGLFCAYAAEGDRVFLVDPATGAVVRSVTEGSVLGSPLGVLALGPQEGDAAFSLPTVGAVLDPLTGDRQTGLKGWRVLGMDDSVVRVLAHYDLPHKLTYLAELTAREAVRLDAVPYLLRECTMAGRTLVCATMAGDIVVLRIEQER</sequence>
<comment type="caution">
    <text evidence="2">The sequence shown here is derived from an EMBL/GenBank/DDBJ whole genome shotgun (WGS) entry which is preliminary data.</text>
</comment>
<evidence type="ECO:0000313" key="2">
    <source>
        <dbReference type="EMBL" id="GIF94413.1"/>
    </source>
</evidence>
<keyword evidence="3" id="KW-1185">Reference proteome</keyword>
<evidence type="ECO:0000313" key="3">
    <source>
        <dbReference type="Proteomes" id="UP000619293"/>
    </source>
</evidence>
<dbReference type="Proteomes" id="UP000619293">
    <property type="component" value="Unassembled WGS sequence"/>
</dbReference>
<dbReference type="InterPro" id="IPR011044">
    <property type="entry name" value="Quino_amine_DH_bsu"/>
</dbReference>